<dbReference type="RefSeq" id="WP_285930832.1">
    <property type="nucleotide sequence ID" value="NZ_JASTZU010000018.1"/>
</dbReference>
<feature type="transmembrane region" description="Helical" evidence="1">
    <location>
        <begin position="73"/>
        <end position="97"/>
    </location>
</feature>
<keyword evidence="3" id="KW-1185">Reference proteome</keyword>
<keyword evidence="1" id="KW-0472">Membrane</keyword>
<organism evidence="2 3">
    <name type="scientific">Aquibacillus rhizosphaerae</name>
    <dbReference type="NCBI Taxonomy" id="3051431"/>
    <lineage>
        <taxon>Bacteria</taxon>
        <taxon>Bacillati</taxon>
        <taxon>Bacillota</taxon>
        <taxon>Bacilli</taxon>
        <taxon>Bacillales</taxon>
        <taxon>Bacillaceae</taxon>
        <taxon>Aquibacillus</taxon>
    </lineage>
</organism>
<keyword evidence="1" id="KW-0812">Transmembrane</keyword>
<dbReference type="EMBL" id="JASTZU010000018">
    <property type="protein sequence ID" value="MDL4839868.1"/>
    <property type="molecule type" value="Genomic_DNA"/>
</dbReference>
<proteinExistence type="predicted"/>
<evidence type="ECO:0000256" key="1">
    <source>
        <dbReference type="SAM" id="Phobius"/>
    </source>
</evidence>
<sequence length="264" mass="30559">MQHGLVIMAYVTENGVILDDEWERVLTRYIHELTRTNMNKELSMLQLLLKNRYIKSGENTMGGPMWELSMKKLLVNTILIMITLLVITILIGVVFLFGKAFGSDTSTDIEDYLNTGTNIDTRARDTMPALDNLPEYEDIEYRYTSKTMLLFQSNSVALIVTYDDKTYTKEKEKLAENYIFLTKKLNTSIAEYEFSVNSYIFNVVKGNEKDHTHFPKSFGMIGTSDEKQSIAYLYFHDFDLDYIGNEGDSSPMTDFVNQHFDYDF</sequence>
<name>A0ABT7L1Y2_9BACI</name>
<dbReference type="Proteomes" id="UP001235343">
    <property type="component" value="Unassembled WGS sequence"/>
</dbReference>
<evidence type="ECO:0000313" key="3">
    <source>
        <dbReference type="Proteomes" id="UP001235343"/>
    </source>
</evidence>
<reference evidence="2 3" key="1">
    <citation type="submission" date="2023-06" db="EMBL/GenBank/DDBJ databases">
        <title>Aquibacillus rhizosphaerae LR5S19.</title>
        <authorList>
            <person name="Sun J.-Q."/>
        </authorList>
    </citation>
    <scope>NUCLEOTIDE SEQUENCE [LARGE SCALE GENOMIC DNA]</scope>
    <source>
        <strain evidence="2 3">LR5S19</strain>
    </source>
</reference>
<accession>A0ABT7L1Y2</accession>
<comment type="caution">
    <text evidence="2">The sequence shown here is derived from an EMBL/GenBank/DDBJ whole genome shotgun (WGS) entry which is preliminary data.</text>
</comment>
<gene>
    <name evidence="2" type="ORF">QQS35_05285</name>
</gene>
<keyword evidence="1" id="KW-1133">Transmembrane helix</keyword>
<protein>
    <submittedName>
        <fullName evidence="2">Uncharacterized protein</fullName>
    </submittedName>
</protein>
<evidence type="ECO:0000313" key="2">
    <source>
        <dbReference type="EMBL" id="MDL4839868.1"/>
    </source>
</evidence>